<protein>
    <recommendedName>
        <fullName evidence="2">PaREP6</fullName>
    </recommendedName>
</protein>
<dbReference type="PANTHER" id="PTHR37559">
    <property type="entry name" value="PAREP6 PART 2, AUTHENTIC FRAMESHIFT"/>
    <property type="match status" value="1"/>
</dbReference>
<sequence length="77" mass="9384">MSLKDKLDKWRRFEEEAREIRRREADWNFIEKQPPRIKAALKYYIENNDIRLSARLAGLNIEEFRELLRKANIPVVL</sequence>
<proteinExistence type="predicted"/>
<name>A0A7C5Z1R5_9CREN</name>
<accession>A0A7C5Z1R5</accession>
<reference evidence="1" key="1">
    <citation type="journal article" date="2020" name="mSystems">
        <title>Genome- and Community-Level Interaction Insights into Carbon Utilization and Element Cycling Functions of Hydrothermarchaeota in Hydrothermal Sediment.</title>
        <authorList>
            <person name="Zhou Z."/>
            <person name="Liu Y."/>
            <person name="Xu W."/>
            <person name="Pan J."/>
            <person name="Luo Z.H."/>
            <person name="Li M."/>
        </authorList>
    </citation>
    <scope>NUCLEOTIDE SEQUENCE [LARGE SCALE GENOMIC DNA]</scope>
    <source>
        <strain evidence="1">SpSt-1</strain>
    </source>
</reference>
<dbReference type="EMBL" id="DRUB01000191">
    <property type="protein sequence ID" value="HHR97059.1"/>
    <property type="molecule type" value="Genomic_DNA"/>
</dbReference>
<evidence type="ECO:0008006" key="2">
    <source>
        <dbReference type="Google" id="ProtNLM"/>
    </source>
</evidence>
<comment type="caution">
    <text evidence="1">The sequence shown here is derived from an EMBL/GenBank/DDBJ whole genome shotgun (WGS) entry which is preliminary data.</text>
</comment>
<gene>
    <name evidence="1" type="ORF">ENL47_09780</name>
</gene>
<dbReference type="AlphaFoldDB" id="A0A7C5Z1R5"/>
<dbReference type="PANTHER" id="PTHR37559:SF1">
    <property type="entry name" value="PAREP6 PART 2, AUTHENTIC FRAMESHIFT"/>
    <property type="match status" value="1"/>
</dbReference>
<evidence type="ECO:0000313" key="1">
    <source>
        <dbReference type="EMBL" id="HHR97059.1"/>
    </source>
</evidence>
<organism evidence="1">
    <name type="scientific">Ignisphaera aggregans</name>
    <dbReference type="NCBI Taxonomy" id="334771"/>
    <lineage>
        <taxon>Archaea</taxon>
        <taxon>Thermoproteota</taxon>
        <taxon>Thermoprotei</taxon>
        <taxon>Desulfurococcales</taxon>
        <taxon>Desulfurococcaceae</taxon>
        <taxon>Ignisphaera</taxon>
    </lineage>
</organism>